<sequence length="159" mass="18194">MELNQLELFVASTEHTRSDAWRYLRRLRVLDCKIEEGFDRLHEIAVQLSGTDSDGNLVDNQGNGTLQPDRKKRGRPPLCKNAFTATPYNVGQSPDSSVLLVDPAVANLHEEFRKHSRSVKRYALEREQIAEELVASGKELTEYLEARMREFRTTFSISD</sequence>
<reference evidence="3" key="1">
    <citation type="journal article" date="2010" name="PLoS Negl. Trop. Dis.">
        <title>The genome sequence of Trypanosoma brucei gambiense, causative agent of chronic human african trypanosomiasis.</title>
        <authorList>
            <person name="Jackson A.P."/>
            <person name="Sanders M."/>
            <person name="Berry A."/>
            <person name="McQuillan J."/>
            <person name="Aslett M.A."/>
            <person name="Quail M.A."/>
            <person name="Chukualim B."/>
            <person name="Capewell P."/>
            <person name="MacLeod A."/>
            <person name="Melville S.E."/>
            <person name="Gibson W."/>
            <person name="Barry J.D."/>
            <person name="Berriman M."/>
            <person name="Hertz-Fowler C."/>
        </authorList>
    </citation>
    <scope>NUCLEOTIDE SEQUENCE [LARGE SCALE GENOMIC DNA]</scope>
    <source>
        <strain evidence="3">MHOM/CI/86/DAL972</strain>
    </source>
</reference>
<dbReference type="KEGG" id="tbg:TbgDal_XI8980"/>
<dbReference type="GeneID" id="23867937"/>
<organism evidence="2 3">
    <name type="scientific">Trypanosoma brucei gambiense (strain MHOM/CI/86/DAL972)</name>
    <dbReference type="NCBI Taxonomy" id="679716"/>
    <lineage>
        <taxon>Eukaryota</taxon>
        <taxon>Discoba</taxon>
        <taxon>Euglenozoa</taxon>
        <taxon>Kinetoplastea</taxon>
        <taxon>Metakinetoplastina</taxon>
        <taxon>Trypanosomatida</taxon>
        <taxon>Trypanosomatidae</taxon>
        <taxon>Trypanosoma</taxon>
    </lineage>
</organism>
<evidence type="ECO:0000313" key="2">
    <source>
        <dbReference type="EMBL" id="CBH17779.1"/>
    </source>
</evidence>
<evidence type="ECO:0000256" key="1">
    <source>
        <dbReference type="SAM" id="MobiDB-lite"/>
    </source>
</evidence>
<gene>
    <name evidence="2" type="ORF">TbgDal_XI8980</name>
</gene>
<proteinExistence type="predicted"/>
<dbReference type="VEuPathDB" id="TriTrypDB:Tbg972.11.8980"/>
<dbReference type="RefSeq" id="XP_011780043.1">
    <property type="nucleotide sequence ID" value="XM_011781741.1"/>
</dbReference>
<dbReference type="OrthoDB" id="242507at2759"/>
<dbReference type="AlphaFoldDB" id="D0A7X8"/>
<evidence type="ECO:0000313" key="3">
    <source>
        <dbReference type="Proteomes" id="UP000002316"/>
    </source>
</evidence>
<dbReference type="EMBL" id="FN554974">
    <property type="protein sequence ID" value="CBH17779.1"/>
    <property type="molecule type" value="Genomic_DNA"/>
</dbReference>
<feature type="region of interest" description="Disordered" evidence="1">
    <location>
        <begin position="52"/>
        <end position="74"/>
    </location>
</feature>
<feature type="compositionally biased region" description="Polar residues" evidence="1">
    <location>
        <begin position="52"/>
        <end position="66"/>
    </location>
</feature>
<dbReference type="Proteomes" id="UP000002316">
    <property type="component" value="Chromosome 11"/>
</dbReference>
<name>D0A7X8_TRYB9</name>
<accession>D0A7X8</accession>
<evidence type="ECO:0008006" key="4">
    <source>
        <dbReference type="Google" id="ProtNLM"/>
    </source>
</evidence>
<protein>
    <recommendedName>
        <fullName evidence="4">T. brucei spp.-specific protein</fullName>
    </recommendedName>
</protein>